<name>A0A4W5L1J6_9TELE</name>
<dbReference type="InterPro" id="IPR051627">
    <property type="entry name" value="SLIT-ROBO_RhoGAP"/>
</dbReference>
<keyword evidence="5" id="KW-1185">Reference proteome</keyword>
<dbReference type="InterPro" id="IPR000198">
    <property type="entry name" value="RhoGAP_dom"/>
</dbReference>
<dbReference type="GO" id="GO:0007165">
    <property type="term" value="P:signal transduction"/>
    <property type="evidence" value="ECO:0007669"/>
    <property type="project" value="InterPro"/>
</dbReference>
<dbReference type="PROSITE" id="PS50238">
    <property type="entry name" value="RHOGAP"/>
    <property type="match status" value="1"/>
</dbReference>
<dbReference type="InterPro" id="IPR008936">
    <property type="entry name" value="Rho_GTPase_activation_prot"/>
</dbReference>
<dbReference type="Gene3D" id="1.10.555.10">
    <property type="entry name" value="Rho GTPase activation protein"/>
    <property type="match status" value="1"/>
</dbReference>
<feature type="domain" description="Rho-GAP" evidence="3">
    <location>
        <begin position="70"/>
        <end position="124"/>
    </location>
</feature>
<dbReference type="SUPFAM" id="SSF48350">
    <property type="entry name" value="GTPase activation domain, GAP"/>
    <property type="match status" value="1"/>
</dbReference>
<evidence type="ECO:0000256" key="1">
    <source>
        <dbReference type="ARBA" id="ARBA00023054"/>
    </source>
</evidence>
<dbReference type="AlphaFoldDB" id="A0A4W5L1J6"/>
<feature type="signal peptide" evidence="2">
    <location>
        <begin position="1"/>
        <end position="19"/>
    </location>
</feature>
<dbReference type="Pfam" id="PF00620">
    <property type="entry name" value="RhoGAP"/>
    <property type="match status" value="1"/>
</dbReference>
<dbReference type="Proteomes" id="UP000314982">
    <property type="component" value="Unassembled WGS sequence"/>
</dbReference>
<dbReference type="STRING" id="62062.ENSHHUP00000017984"/>
<proteinExistence type="predicted"/>
<organism evidence="4 5">
    <name type="scientific">Hucho hucho</name>
    <name type="common">huchen</name>
    <dbReference type="NCBI Taxonomy" id="62062"/>
    <lineage>
        <taxon>Eukaryota</taxon>
        <taxon>Metazoa</taxon>
        <taxon>Chordata</taxon>
        <taxon>Craniata</taxon>
        <taxon>Vertebrata</taxon>
        <taxon>Euteleostomi</taxon>
        <taxon>Actinopterygii</taxon>
        <taxon>Neopterygii</taxon>
        <taxon>Teleostei</taxon>
        <taxon>Protacanthopterygii</taxon>
        <taxon>Salmoniformes</taxon>
        <taxon>Salmonidae</taxon>
        <taxon>Salmoninae</taxon>
        <taxon>Hucho</taxon>
    </lineage>
</organism>
<keyword evidence="1" id="KW-0175">Coiled coil</keyword>
<evidence type="ECO:0000313" key="5">
    <source>
        <dbReference type="Proteomes" id="UP000314982"/>
    </source>
</evidence>
<protein>
    <recommendedName>
        <fullName evidence="3">Rho-GAP domain-containing protein</fullName>
    </recommendedName>
</protein>
<dbReference type="Ensembl" id="ENSHHUT00000018637.1">
    <property type="protein sequence ID" value="ENSHHUP00000017984.1"/>
    <property type="gene ID" value="ENSHHUG00000011213.1"/>
</dbReference>
<accession>A0A4W5L1J6</accession>
<reference evidence="4" key="2">
    <citation type="submission" date="2025-08" db="UniProtKB">
        <authorList>
            <consortium name="Ensembl"/>
        </authorList>
    </citation>
    <scope>IDENTIFICATION</scope>
</reference>
<evidence type="ECO:0000259" key="3">
    <source>
        <dbReference type="PROSITE" id="PS50238"/>
    </source>
</evidence>
<evidence type="ECO:0000256" key="2">
    <source>
        <dbReference type="SAM" id="SignalP"/>
    </source>
</evidence>
<dbReference type="GeneTree" id="ENSGT00950000182824"/>
<reference evidence="4" key="3">
    <citation type="submission" date="2025-09" db="UniProtKB">
        <authorList>
            <consortium name="Ensembl"/>
        </authorList>
    </citation>
    <scope>IDENTIFICATION</scope>
</reference>
<dbReference type="PANTHER" id="PTHR14166">
    <property type="entry name" value="SLIT-ROBO RHO GTPASE ACTIVATING PROTEIN"/>
    <property type="match status" value="1"/>
</dbReference>
<reference evidence="5" key="1">
    <citation type="submission" date="2018-06" db="EMBL/GenBank/DDBJ databases">
        <title>Genome assembly of Danube salmon.</title>
        <authorList>
            <person name="Macqueen D.J."/>
            <person name="Gundappa M.K."/>
        </authorList>
    </citation>
    <scope>NUCLEOTIDE SEQUENCE [LARGE SCALE GENOMIC DNA]</scope>
</reference>
<sequence>MLPFTFLFFSSISPFPSLSLSFIPSSTWLSVEEGGECLGHRYYRLYYYSTTILLSCCPDFHLTLSLSPSLSLSHSLQIPVVVESCIRFINLHGLHHEGIFRVPGSQREVNHIRDAFERGTHTLP</sequence>
<feature type="chain" id="PRO_5021254281" description="Rho-GAP domain-containing protein" evidence="2">
    <location>
        <begin position="20"/>
        <end position="124"/>
    </location>
</feature>
<evidence type="ECO:0000313" key="4">
    <source>
        <dbReference type="Ensembl" id="ENSHHUP00000017984.1"/>
    </source>
</evidence>
<keyword evidence="2" id="KW-0732">Signal</keyword>